<dbReference type="InterPro" id="IPR002078">
    <property type="entry name" value="Sigma_54_int"/>
</dbReference>
<keyword evidence="3" id="KW-0238">DNA-binding</keyword>
<comment type="caution">
    <text evidence="5">The sequence shown here is derived from an EMBL/GenBank/DDBJ whole genome shotgun (WGS) entry which is preliminary data.</text>
</comment>
<evidence type="ECO:0000259" key="4">
    <source>
        <dbReference type="PROSITE" id="PS50045"/>
    </source>
</evidence>
<sequence length="109" mass="12712">MQQYEWPGNIREMENVIERVAVTTDHDEIDIHDLPRSMIEKTMQDDEKRDKTETIVQNKLKDLVRELETKVISERIDKYGTTRKAAASLGISQSALVKKMKKLNIKKNI</sequence>
<proteinExistence type="predicted"/>
<dbReference type="InterPro" id="IPR009057">
    <property type="entry name" value="Homeodomain-like_sf"/>
</dbReference>
<gene>
    <name evidence="5" type="ORF">ACFPTR_14230</name>
</gene>
<keyword evidence="6" id="KW-1185">Reference proteome</keyword>
<reference evidence="6" key="1">
    <citation type="journal article" date="2019" name="Int. J. Syst. Evol. Microbiol.">
        <title>The Global Catalogue of Microorganisms (GCM) 10K type strain sequencing project: providing services to taxonomists for standard genome sequencing and annotation.</title>
        <authorList>
            <consortium name="The Broad Institute Genomics Platform"/>
            <consortium name="The Broad Institute Genome Sequencing Center for Infectious Disease"/>
            <person name="Wu L."/>
            <person name="Ma J."/>
        </authorList>
    </citation>
    <scope>NUCLEOTIDE SEQUENCE [LARGE SCALE GENOMIC DNA]</scope>
    <source>
        <strain evidence="6">CGMCC 1.15790</strain>
    </source>
</reference>
<evidence type="ECO:0000256" key="1">
    <source>
        <dbReference type="ARBA" id="ARBA00022741"/>
    </source>
</evidence>
<dbReference type="Pfam" id="PF25601">
    <property type="entry name" value="AAA_lid_14"/>
    <property type="match status" value="1"/>
</dbReference>
<protein>
    <submittedName>
        <fullName evidence="5">Helix-turn-helix domain-containing protein</fullName>
    </submittedName>
</protein>
<organism evidence="5 6">
    <name type="scientific">Aliibacillus thermotolerans</name>
    <dbReference type="NCBI Taxonomy" id="1834418"/>
    <lineage>
        <taxon>Bacteria</taxon>
        <taxon>Bacillati</taxon>
        <taxon>Bacillota</taxon>
        <taxon>Bacilli</taxon>
        <taxon>Bacillales</taxon>
        <taxon>Bacillaceae</taxon>
        <taxon>Aliibacillus</taxon>
    </lineage>
</organism>
<keyword evidence="2" id="KW-0067">ATP-binding</keyword>
<dbReference type="Gene3D" id="1.10.8.60">
    <property type="match status" value="1"/>
</dbReference>
<dbReference type="RefSeq" id="WP_333723917.1">
    <property type="nucleotide sequence ID" value="NZ_JBHSPF010000079.1"/>
</dbReference>
<dbReference type="PANTHER" id="PTHR32071:SF117">
    <property type="entry name" value="PTS-DEPENDENT DIHYDROXYACETONE KINASE OPERON REGULATORY PROTEIN-RELATED"/>
    <property type="match status" value="1"/>
</dbReference>
<feature type="domain" description="Sigma-54 factor interaction" evidence="4">
    <location>
        <begin position="1"/>
        <end position="22"/>
    </location>
</feature>
<dbReference type="PROSITE" id="PS50045">
    <property type="entry name" value="SIGMA54_INTERACT_4"/>
    <property type="match status" value="1"/>
</dbReference>
<name>A0ABW0UB26_9BACI</name>
<dbReference type="PANTHER" id="PTHR32071">
    <property type="entry name" value="TRANSCRIPTIONAL REGULATORY PROTEIN"/>
    <property type="match status" value="1"/>
</dbReference>
<accession>A0ABW0UB26</accession>
<dbReference type="Pfam" id="PF18024">
    <property type="entry name" value="HTH_50"/>
    <property type="match status" value="1"/>
</dbReference>
<evidence type="ECO:0000313" key="6">
    <source>
        <dbReference type="Proteomes" id="UP001596143"/>
    </source>
</evidence>
<dbReference type="Proteomes" id="UP001596143">
    <property type="component" value="Unassembled WGS sequence"/>
</dbReference>
<keyword evidence="1" id="KW-0547">Nucleotide-binding</keyword>
<evidence type="ECO:0000256" key="3">
    <source>
        <dbReference type="ARBA" id="ARBA00023125"/>
    </source>
</evidence>
<evidence type="ECO:0000313" key="5">
    <source>
        <dbReference type="EMBL" id="MFC5630004.1"/>
    </source>
</evidence>
<dbReference type="SUPFAM" id="SSF46689">
    <property type="entry name" value="Homeodomain-like"/>
    <property type="match status" value="1"/>
</dbReference>
<dbReference type="InterPro" id="IPR030828">
    <property type="entry name" value="HTH_TyrR"/>
</dbReference>
<dbReference type="EMBL" id="JBHSPF010000079">
    <property type="protein sequence ID" value="MFC5630004.1"/>
    <property type="molecule type" value="Genomic_DNA"/>
</dbReference>
<evidence type="ECO:0000256" key="2">
    <source>
        <dbReference type="ARBA" id="ARBA00022840"/>
    </source>
</evidence>
<dbReference type="Gene3D" id="1.10.10.60">
    <property type="entry name" value="Homeodomain-like"/>
    <property type="match status" value="1"/>
</dbReference>
<dbReference type="InterPro" id="IPR058031">
    <property type="entry name" value="AAA_lid_NorR"/>
</dbReference>